<evidence type="ECO:0000256" key="5">
    <source>
        <dbReference type="ARBA" id="ARBA00023136"/>
    </source>
</evidence>
<feature type="transmembrane region" description="Helical" evidence="6">
    <location>
        <begin position="60"/>
        <end position="81"/>
    </location>
</feature>
<dbReference type="PANTHER" id="PTHR42920">
    <property type="entry name" value="OS03G0707200 PROTEIN-RELATED"/>
    <property type="match status" value="1"/>
</dbReference>
<dbReference type="Pfam" id="PF00892">
    <property type="entry name" value="EamA"/>
    <property type="match status" value="2"/>
</dbReference>
<dbReference type="EMBL" id="OCNF01000031">
    <property type="protein sequence ID" value="SOD72584.1"/>
    <property type="molecule type" value="Genomic_DNA"/>
</dbReference>
<feature type="transmembrane region" description="Helical" evidence="6">
    <location>
        <begin position="29"/>
        <end position="48"/>
    </location>
</feature>
<keyword evidence="4 6" id="KW-1133">Transmembrane helix</keyword>
<feature type="transmembrane region" description="Helical" evidence="6">
    <location>
        <begin position="238"/>
        <end position="257"/>
    </location>
</feature>
<dbReference type="PANTHER" id="PTHR42920:SF24">
    <property type="entry name" value="AROMATIC AMINO ACID EXPORTER YDDG"/>
    <property type="match status" value="1"/>
</dbReference>
<organism evidence="8 9">
    <name type="scientific">Alysiella filiformis DSM 16848</name>
    <dbReference type="NCBI Taxonomy" id="1120981"/>
    <lineage>
        <taxon>Bacteria</taxon>
        <taxon>Pseudomonadati</taxon>
        <taxon>Pseudomonadota</taxon>
        <taxon>Betaproteobacteria</taxon>
        <taxon>Neisseriales</taxon>
        <taxon>Neisseriaceae</taxon>
        <taxon>Alysiella</taxon>
    </lineage>
</organism>
<comment type="subcellular location">
    <subcellularLocation>
        <location evidence="1">Cell membrane</location>
        <topology evidence="1">Multi-pass membrane protein</topology>
    </subcellularLocation>
</comment>
<keyword evidence="9" id="KW-1185">Reference proteome</keyword>
<evidence type="ECO:0000256" key="1">
    <source>
        <dbReference type="ARBA" id="ARBA00004651"/>
    </source>
</evidence>
<dbReference type="InterPro" id="IPR000620">
    <property type="entry name" value="EamA_dom"/>
</dbReference>
<dbReference type="AlphaFoldDB" id="A0A286EP79"/>
<evidence type="ECO:0000256" key="4">
    <source>
        <dbReference type="ARBA" id="ARBA00022989"/>
    </source>
</evidence>
<keyword evidence="3 6" id="KW-0812">Transmembrane</keyword>
<evidence type="ECO:0000256" key="6">
    <source>
        <dbReference type="SAM" id="Phobius"/>
    </source>
</evidence>
<feature type="domain" description="EamA" evidence="7">
    <location>
        <begin position="4"/>
        <end position="132"/>
    </location>
</feature>
<evidence type="ECO:0000313" key="8">
    <source>
        <dbReference type="EMBL" id="SOD72584.1"/>
    </source>
</evidence>
<dbReference type="GO" id="GO:0005886">
    <property type="term" value="C:plasma membrane"/>
    <property type="evidence" value="ECO:0007669"/>
    <property type="project" value="UniProtKB-SubCell"/>
</dbReference>
<feature type="domain" description="EamA" evidence="7">
    <location>
        <begin position="145"/>
        <end position="278"/>
    </location>
</feature>
<reference evidence="8 9" key="1">
    <citation type="submission" date="2017-09" db="EMBL/GenBank/DDBJ databases">
        <authorList>
            <person name="Ehlers B."/>
            <person name="Leendertz F.H."/>
        </authorList>
    </citation>
    <scope>NUCLEOTIDE SEQUENCE [LARGE SCALE GENOMIC DNA]</scope>
    <source>
        <strain evidence="8 9">DSM 16848</strain>
    </source>
</reference>
<gene>
    <name evidence="8" type="ORF">SAMN02746062_02213</name>
</gene>
<proteinExistence type="predicted"/>
<feature type="transmembrane region" description="Helical" evidence="6">
    <location>
        <begin position="173"/>
        <end position="196"/>
    </location>
</feature>
<evidence type="ECO:0000256" key="3">
    <source>
        <dbReference type="ARBA" id="ARBA00022692"/>
    </source>
</evidence>
<feature type="transmembrane region" description="Helical" evidence="6">
    <location>
        <begin position="263"/>
        <end position="283"/>
    </location>
</feature>
<evidence type="ECO:0000313" key="9">
    <source>
        <dbReference type="Proteomes" id="UP000219669"/>
    </source>
</evidence>
<dbReference type="Proteomes" id="UP000219669">
    <property type="component" value="Unassembled WGS sequence"/>
</dbReference>
<dbReference type="InterPro" id="IPR051258">
    <property type="entry name" value="Diverse_Substrate_Transporter"/>
</dbReference>
<keyword evidence="5 6" id="KW-0472">Membrane</keyword>
<keyword evidence="2" id="KW-1003">Cell membrane</keyword>
<dbReference type="SUPFAM" id="SSF103481">
    <property type="entry name" value="Multidrug resistance efflux transporter EmrE"/>
    <property type="match status" value="2"/>
</dbReference>
<dbReference type="InterPro" id="IPR037185">
    <property type="entry name" value="EmrE-like"/>
</dbReference>
<sequence length="293" mass="31756">MLLLYQMLAIVIWSSSFVAAKYAYEMLDAALMVQARFVIAALIVLPTCRRHLGKIPKNQWKNLIFLSFINYVLVLMLQFMGVKYTSAASATTIVGLEPILMVLLGHFFFGDKAKWWDWLCGTIAFMGVGLLVWGGHGEGGSVDLFGCVLVLLAGLFFCAAYRPTQKLIAEIGAPAYTSVSLVLAAILCVPFSLGLAENLSVNWQAKGVFSLLYLGVGCSWFAYWLWNKGMSGAQANVSGLLIALEPVFGVILAMLLLGERLSLVSGVGMVLIIGATLSMAILHQRGTKSASEK</sequence>
<feature type="transmembrane region" description="Helical" evidence="6">
    <location>
        <begin position="142"/>
        <end position="161"/>
    </location>
</feature>
<feature type="transmembrane region" description="Helical" evidence="6">
    <location>
        <begin position="116"/>
        <end position="136"/>
    </location>
</feature>
<feature type="transmembrane region" description="Helical" evidence="6">
    <location>
        <begin position="208"/>
        <end position="226"/>
    </location>
</feature>
<evidence type="ECO:0000259" key="7">
    <source>
        <dbReference type="Pfam" id="PF00892"/>
    </source>
</evidence>
<evidence type="ECO:0000256" key="2">
    <source>
        <dbReference type="ARBA" id="ARBA00022475"/>
    </source>
</evidence>
<accession>A0A286EP79</accession>
<protein>
    <submittedName>
        <fullName evidence="8">Threonine/homoserine efflux transporter RhtA</fullName>
    </submittedName>
</protein>
<feature type="transmembrane region" description="Helical" evidence="6">
    <location>
        <begin position="87"/>
        <end position="109"/>
    </location>
</feature>
<name>A0A286EP79_9NEIS</name>